<evidence type="ECO:0000256" key="5">
    <source>
        <dbReference type="SAM" id="MobiDB-lite"/>
    </source>
</evidence>
<dbReference type="Pfam" id="PF00431">
    <property type="entry name" value="CUB"/>
    <property type="match status" value="1"/>
</dbReference>
<dbReference type="PROSITE" id="PS50240">
    <property type="entry name" value="TRYPSIN_DOM"/>
    <property type="match status" value="1"/>
</dbReference>
<gene>
    <name evidence="8" type="ORF">SSLN_LOCUS14203</name>
</gene>
<keyword evidence="1" id="KW-1015">Disulfide bond</keyword>
<comment type="similarity">
    <text evidence="2">Belongs to the peptidase S1 family. CLIP subfamily.</text>
</comment>
<dbReference type="InterPro" id="IPR043504">
    <property type="entry name" value="Peptidase_S1_PA_chymotrypsin"/>
</dbReference>
<dbReference type="SUPFAM" id="SSF49854">
    <property type="entry name" value="Spermadhesin, CUB domain"/>
    <property type="match status" value="1"/>
</dbReference>
<dbReference type="CDD" id="cd00190">
    <property type="entry name" value="Tryp_SPc"/>
    <property type="match status" value="1"/>
</dbReference>
<dbReference type="InterPro" id="IPR001254">
    <property type="entry name" value="Trypsin_dom"/>
</dbReference>
<dbReference type="GO" id="GO:0006508">
    <property type="term" value="P:proteolysis"/>
    <property type="evidence" value="ECO:0007669"/>
    <property type="project" value="UniProtKB-KW"/>
</dbReference>
<dbReference type="SUPFAM" id="SSF50494">
    <property type="entry name" value="Trypsin-like serine proteases"/>
    <property type="match status" value="1"/>
</dbReference>
<dbReference type="InterPro" id="IPR009003">
    <property type="entry name" value="Peptidase_S1_PA"/>
</dbReference>
<dbReference type="AlphaFoldDB" id="A0A183TCK5"/>
<comment type="caution">
    <text evidence="3">Lacks conserved residue(s) required for the propagation of feature annotation.</text>
</comment>
<dbReference type="InterPro" id="IPR001314">
    <property type="entry name" value="Peptidase_S1A"/>
</dbReference>
<dbReference type="FunFam" id="2.40.10.10:FF:000068">
    <property type="entry name" value="transmembrane protease serine 2"/>
    <property type="match status" value="1"/>
</dbReference>
<organism evidence="10">
    <name type="scientific">Schistocephalus solidus</name>
    <name type="common">Tapeworm</name>
    <dbReference type="NCBI Taxonomy" id="70667"/>
    <lineage>
        <taxon>Eukaryota</taxon>
        <taxon>Metazoa</taxon>
        <taxon>Spiralia</taxon>
        <taxon>Lophotrochozoa</taxon>
        <taxon>Platyhelminthes</taxon>
        <taxon>Cestoda</taxon>
        <taxon>Eucestoda</taxon>
        <taxon>Diphyllobothriidea</taxon>
        <taxon>Diphyllobothriidae</taxon>
        <taxon>Schistocephalus</taxon>
    </lineage>
</organism>
<evidence type="ECO:0000256" key="2">
    <source>
        <dbReference type="ARBA" id="ARBA00024195"/>
    </source>
</evidence>
<dbReference type="Gene3D" id="2.60.120.290">
    <property type="entry name" value="Spermadhesin, CUB domain"/>
    <property type="match status" value="1"/>
</dbReference>
<feature type="compositionally biased region" description="Acidic residues" evidence="5">
    <location>
        <begin position="258"/>
        <end position="274"/>
    </location>
</feature>
<accession>A0A183TCK5</accession>
<dbReference type="SMART" id="SM00020">
    <property type="entry name" value="Tryp_SPc"/>
    <property type="match status" value="1"/>
</dbReference>
<dbReference type="Pfam" id="PF00089">
    <property type="entry name" value="Trypsin"/>
    <property type="match status" value="2"/>
</dbReference>
<dbReference type="Gene3D" id="2.40.10.10">
    <property type="entry name" value="Trypsin-like serine proteases"/>
    <property type="match status" value="2"/>
</dbReference>
<dbReference type="InterPro" id="IPR033116">
    <property type="entry name" value="TRYPSIN_SER"/>
</dbReference>
<dbReference type="EMBL" id="UYSU01038736">
    <property type="protein sequence ID" value="VDM00589.1"/>
    <property type="molecule type" value="Genomic_DNA"/>
</dbReference>
<dbReference type="CDD" id="cd00041">
    <property type="entry name" value="CUB"/>
    <property type="match status" value="1"/>
</dbReference>
<evidence type="ECO:0000259" key="7">
    <source>
        <dbReference type="PROSITE" id="PS50240"/>
    </source>
</evidence>
<evidence type="ECO:0000313" key="8">
    <source>
        <dbReference type="EMBL" id="VDM00589.1"/>
    </source>
</evidence>
<dbReference type="FunFam" id="2.40.10.10:FF:000002">
    <property type="entry name" value="Transmembrane protease serine"/>
    <property type="match status" value="1"/>
</dbReference>
<evidence type="ECO:0000259" key="6">
    <source>
        <dbReference type="PROSITE" id="PS01180"/>
    </source>
</evidence>
<keyword evidence="4" id="KW-0720">Serine protease</keyword>
<dbReference type="PROSITE" id="PS00134">
    <property type="entry name" value="TRYPSIN_HIS"/>
    <property type="match status" value="1"/>
</dbReference>
<dbReference type="Proteomes" id="UP000275846">
    <property type="component" value="Unassembled WGS sequence"/>
</dbReference>
<dbReference type="PANTHER" id="PTHR24252">
    <property type="entry name" value="ACROSIN-RELATED"/>
    <property type="match status" value="1"/>
</dbReference>
<proteinExistence type="inferred from homology"/>
<dbReference type="InterPro" id="IPR018114">
    <property type="entry name" value="TRYPSIN_HIS"/>
</dbReference>
<dbReference type="PANTHER" id="PTHR24252:SF10">
    <property type="entry name" value="SERINE PROTEASE 56"/>
    <property type="match status" value="1"/>
</dbReference>
<dbReference type="STRING" id="70667.A0A183TCK5"/>
<evidence type="ECO:0000256" key="3">
    <source>
        <dbReference type="PROSITE-ProRule" id="PRU00059"/>
    </source>
</evidence>
<reference evidence="8 9" key="2">
    <citation type="submission" date="2018-11" db="EMBL/GenBank/DDBJ databases">
        <authorList>
            <consortium name="Pathogen Informatics"/>
        </authorList>
    </citation>
    <scope>NUCLEOTIDE SEQUENCE [LARGE SCALE GENOMIC DNA]</scope>
    <source>
        <strain evidence="8 9">NST_G2</strain>
    </source>
</reference>
<reference evidence="10" key="1">
    <citation type="submission" date="2016-06" db="UniProtKB">
        <authorList>
            <consortium name="WormBaseParasite"/>
        </authorList>
    </citation>
    <scope>IDENTIFICATION</scope>
</reference>
<feature type="region of interest" description="Disordered" evidence="5">
    <location>
        <begin position="258"/>
        <end position="300"/>
    </location>
</feature>
<evidence type="ECO:0000256" key="4">
    <source>
        <dbReference type="RuleBase" id="RU363034"/>
    </source>
</evidence>
<evidence type="ECO:0000256" key="1">
    <source>
        <dbReference type="ARBA" id="ARBA00023157"/>
    </source>
</evidence>
<dbReference type="OrthoDB" id="6239120at2759"/>
<keyword evidence="9" id="KW-1185">Reference proteome</keyword>
<feature type="domain" description="CUB" evidence="6">
    <location>
        <begin position="1"/>
        <end position="77"/>
    </location>
</feature>
<keyword evidence="4" id="KW-0378">Hydrolase</keyword>
<dbReference type="InterPro" id="IPR000859">
    <property type="entry name" value="CUB_dom"/>
</dbReference>
<dbReference type="PRINTS" id="PR00722">
    <property type="entry name" value="CHYMOTRYPSIN"/>
</dbReference>
<dbReference type="GO" id="GO:0004252">
    <property type="term" value="F:serine-type endopeptidase activity"/>
    <property type="evidence" value="ECO:0007669"/>
    <property type="project" value="InterPro"/>
</dbReference>
<name>A0A183TCK5_SCHSO</name>
<sequence>MNYAPLPTYHRTPFIPFPRCIFDYLDIHSADQKEQQRLCGSEIPGYPIIIHSSSADVEFASDGSGNNRGFRLSWEARERPRFATGDGSSACGKAPPRLLSLDQRRRIIGGQKVAAGQWPWLVSLWRGSKFMCGASLLNHQWVLTAAHCFRGTPAKDDSWVAVVGDFNLEWDDGEEHVIPIAEIDIHPKFEHRQAFDFDAALLRLAQPVNYSYAVQPVCLPVGGFNPPTTTQSTTAGKAMPAKRLAIPLKAVPAETVALDEERADEEEEEEEEDASVSTGSPSVRKWLRQHRRNRRSAEPDASDHMICIVAGWGKTEDQSVSPTVRDLVVPVLDVQVCNHSLAYSGHVTDAMLCAGHLEGGKDACQGDSGGPLMCRKATEDAWTLVGIVSFGRGCADPRIQHHIKFREKEPTRQQCIRELTACEENNRICKLHGEPAIYEDVKGRGSRDIQQSHFCHQLDKEVHNYLIDRHAKDVNYIKCLTGTYGSTFEFTPFIGILCRIDASYHVSFVKYPSLVLVDIPYCISSDRWAKFPKN</sequence>
<dbReference type="PROSITE" id="PS00135">
    <property type="entry name" value="TRYPSIN_SER"/>
    <property type="match status" value="1"/>
</dbReference>
<dbReference type="InterPro" id="IPR035914">
    <property type="entry name" value="Sperma_CUB_dom_sf"/>
</dbReference>
<dbReference type="WBParaSite" id="SSLN_0001474101-mRNA-1">
    <property type="protein sequence ID" value="SSLN_0001474101-mRNA-1"/>
    <property type="gene ID" value="SSLN_0001474101"/>
</dbReference>
<feature type="compositionally biased region" description="Basic residues" evidence="5">
    <location>
        <begin position="285"/>
        <end position="294"/>
    </location>
</feature>
<dbReference type="PROSITE" id="PS01180">
    <property type="entry name" value="CUB"/>
    <property type="match status" value="1"/>
</dbReference>
<feature type="domain" description="Peptidase S1" evidence="7">
    <location>
        <begin position="107"/>
        <end position="463"/>
    </location>
</feature>
<evidence type="ECO:0000313" key="9">
    <source>
        <dbReference type="Proteomes" id="UP000275846"/>
    </source>
</evidence>
<evidence type="ECO:0000313" key="10">
    <source>
        <dbReference type="WBParaSite" id="SSLN_0001474101-mRNA-1"/>
    </source>
</evidence>
<keyword evidence="4" id="KW-0645">Protease</keyword>
<protein>
    <submittedName>
        <fullName evidence="10">Peptidase S1 domain-containing protein</fullName>
    </submittedName>
</protein>